<comment type="caution">
    <text evidence="1">The sequence shown here is derived from an EMBL/GenBank/DDBJ whole genome shotgun (WGS) entry which is preliminary data.</text>
</comment>
<dbReference type="Proteomes" id="UP000438760">
    <property type="component" value="Unassembled WGS sequence"/>
</dbReference>
<organism evidence="1 2">
    <name type="scientific">Myroides albus</name>
    <dbReference type="NCBI Taxonomy" id="2562892"/>
    <lineage>
        <taxon>Bacteria</taxon>
        <taxon>Pseudomonadati</taxon>
        <taxon>Bacteroidota</taxon>
        <taxon>Flavobacteriia</taxon>
        <taxon>Flavobacteriales</taxon>
        <taxon>Flavobacteriaceae</taxon>
        <taxon>Myroides</taxon>
    </lineage>
</organism>
<sequence length="159" mass="18229">MKKNVFVLLFSGIALVGCNTKQKSTVDEVKEVVKQTEQISFTLGKSYFVKNTFENKQVESLKIETQEAFDKVFSPAAVMGNSKELTKIDFNTSFVLAVIGVEVNKSTDFYVVSLKDRGEYLEFIYSYKEGDEELTFTTHPFFFIVVDKEHNKDVRFLTE</sequence>
<protein>
    <recommendedName>
        <fullName evidence="3">Lipoprotein</fullName>
    </recommendedName>
</protein>
<dbReference type="OrthoDB" id="8613168at2"/>
<name>A0A6I3LT62_9FLAO</name>
<dbReference type="AlphaFoldDB" id="A0A6I3LT62"/>
<proteinExistence type="predicted"/>
<evidence type="ECO:0000313" key="1">
    <source>
        <dbReference type="EMBL" id="MTG99145.1"/>
    </source>
</evidence>
<keyword evidence="2" id="KW-1185">Reference proteome</keyword>
<accession>A0A6I3LT62</accession>
<dbReference type="PROSITE" id="PS51257">
    <property type="entry name" value="PROKAR_LIPOPROTEIN"/>
    <property type="match status" value="1"/>
</dbReference>
<evidence type="ECO:0008006" key="3">
    <source>
        <dbReference type="Google" id="ProtNLM"/>
    </source>
</evidence>
<evidence type="ECO:0000313" key="2">
    <source>
        <dbReference type="Proteomes" id="UP000438760"/>
    </source>
</evidence>
<dbReference type="EMBL" id="WMJX01000046">
    <property type="protein sequence ID" value="MTG99145.1"/>
    <property type="molecule type" value="Genomic_DNA"/>
</dbReference>
<dbReference type="RefSeq" id="WP_155093145.1">
    <property type="nucleotide sequence ID" value="NZ_CP102754.1"/>
</dbReference>
<gene>
    <name evidence="1" type="ORF">GJV76_13570</name>
</gene>
<reference evidence="1 2" key="1">
    <citation type="submission" date="2019-11" db="EMBL/GenBank/DDBJ databases">
        <title>Genome of Strain BIT-d1.</title>
        <authorList>
            <person name="Yang Y."/>
        </authorList>
    </citation>
    <scope>NUCLEOTIDE SEQUENCE [LARGE SCALE GENOMIC DNA]</scope>
    <source>
        <strain evidence="1 2">BIT-d1</strain>
    </source>
</reference>